<protein>
    <submittedName>
        <fullName evidence="1">Uncharacterized protein</fullName>
    </submittedName>
</protein>
<proteinExistence type="predicted"/>
<evidence type="ECO:0000313" key="1">
    <source>
        <dbReference type="EMBL" id="CAB4155379.1"/>
    </source>
</evidence>
<name>A0A6J5N8G2_9CAUD</name>
<sequence>MKFPHALILVLFLAFLYLAFCPVLILPDGDAAPEPAERVQEPFNDDLCMSSIHKLQLK</sequence>
<gene>
    <name evidence="1" type="ORF">UFOVP672_6</name>
</gene>
<organism evidence="1">
    <name type="scientific">uncultured Caudovirales phage</name>
    <dbReference type="NCBI Taxonomy" id="2100421"/>
    <lineage>
        <taxon>Viruses</taxon>
        <taxon>Duplodnaviria</taxon>
        <taxon>Heunggongvirae</taxon>
        <taxon>Uroviricota</taxon>
        <taxon>Caudoviricetes</taxon>
        <taxon>Peduoviridae</taxon>
        <taxon>Maltschvirus</taxon>
        <taxon>Maltschvirus maltsch</taxon>
    </lineage>
</organism>
<accession>A0A6J5N8G2</accession>
<dbReference type="EMBL" id="LR796636">
    <property type="protein sequence ID" value="CAB4155379.1"/>
    <property type="molecule type" value="Genomic_DNA"/>
</dbReference>
<reference evidence="1" key="1">
    <citation type="submission" date="2020-04" db="EMBL/GenBank/DDBJ databases">
        <authorList>
            <person name="Chiriac C."/>
            <person name="Salcher M."/>
            <person name="Ghai R."/>
            <person name="Kavagutti S V."/>
        </authorList>
    </citation>
    <scope>NUCLEOTIDE SEQUENCE</scope>
</reference>